<sequence>MSDNVKKPSRFVTAQDVAAPKVRLLMLPFAGGNATSFYQTMSLLPDHIGALAYQMPGHGNRFSEPLCHSIEELVADLEPEFGMLTELPLVIFGHSLGGRLAFALCNEFRNRALPMPKLVVASASRPPDVVIKDPSSHLDDDAFIAKLQVHGGIPKELVENQGMRELFLPIIKNDMGIFERFSGSPDRPFALPVAIWAGENDTFAPVQEVIGWNRYFLLQREFHLWEGGHFFPLNAHADIAQRLTMLIQSTVATGGNAQDSLRNSGVPS</sequence>
<accession>C5BJI5</accession>
<dbReference type="HOGENOM" id="CLU_070456_1_1_6"/>
<dbReference type="InterPro" id="IPR029058">
    <property type="entry name" value="AB_hydrolase_fold"/>
</dbReference>
<dbReference type="OrthoDB" id="8480037at2"/>
<evidence type="ECO:0000259" key="2">
    <source>
        <dbReference type="Pfam" id="PF00975"/>
    </source>
</evidence>
<dbReference type="GO" id="GO:0008610">
    <property type="term" value="P:lipid biosynthetic process"/>
    <property type="evidence" value="ECO:0007669"/>
    <property type="project" value="TreeGrafter"/>
</dbReference>
<dbReference type="SUPFAM" id="SSF53474">
    <property type="entry name" value="alpha/beta-Hydrolases"/>
    <property type="match status" value="1"/>
</dbReference>
<dbReference type="AlphaFoldDB" id="C5BJI5"/>
<name>C5BJI5_TERTT</name>
<reference evidence="3 4" key="1">
    <citation type="journal article" date="2009" name="PLoS ONE">
        <title>The complete genome of Teredinibacter turnerae T7901: an intracellular endosymbiont of marine wood-boring bivalves (shipworms).</title>
        <authorList>
            <person name="Yang J.C."/>
            <person name="Madupu R."/>
            <person name="Durkin A.S."/>
            <person name="Ekborg N.A."/>
            <person name="Pedamallu C.S."/>
            <person name="Hostetler J.B."/>
            <person name="Radune D."/>
            <person name="Toms B.S."/>
            <person name="Henrissat B."/>
            <person name="Coutinho P.M."/>
            <person name="Schwarz S."/>
            <person name="Field L."/>
            <person name="Trindade-Silva A.E."/>
            <person name="Soares C.A.G."/>
            <person name="Elshahawi S."/>
            <person name="Hanora A."/>
            <person name="Schmidt E.W."/>
            <person name="Haygood M.G."/>
            <person name="Posfai J."/>
            <person name="Benner J."/>
            <person name="Madinger C."/>
            <person name="Nove J."/>
            <person name="Anton B."/>
            <person name="Chaudhary K."/>
            <person name="Foster J."/>
            <person name="Holman A."/>
            <person name="Kumar S."/>
            <person name="Lessard P.A."/>
            <person name="Luyten Y.A."/>
            <person name="Slatko B."/>
            <person name="Wood N."/>
            <person name="Wu B."/>
            <person name="Teplitski M."/>
            <person name="Mougous J.D."/>
            <person name="Ward N."/>
            <person name="Eisen J.A."/>
            <person name="Badger J.H."/>
            <person name="Distel D.L."/>
        </authorList>
    </citation>
    <scope>NUCLEOTIDE SEQUENCE [LARGE SCALE GENOMIC DNA]</scope>
    <source>
        <strain evidence="4">ATCC 39867 / T7901</strain>
    </source>
</reference>
<dbReference type="KEGG" id="ttu:TERTU_2206"/>
<evidence type="ECO:0000313" key="3">
    <source>
        <dbReference type="EMBL" id="ACR13893.1"/>
    </source>
</evidence>
<dbReference type="EMBL" id="CP001614">
    <property type="protein sequence ID" value="ACR13893.1"/>
    <property type="molecule type" value="Genomic_DNA"/>
</dbReference>
<gene>
    <name evidence="3" type="ordered locus">TERTU_2206</name>
</gene>
<feature type="domain" description="Thioesterase" evidence="2">
    <location>
        <begin position="23"/>
        <end position="236"/>
    </location>
</feature>
<dbReference type="PANTHER" id="PTHR11487">
    <property type="entry name" value="THIOESTERASE"/>
    <property type="match status" value="1"/>
</dbReference>
<dbReference type="PANTHER" id="PTHR11487:SF0">
    <property type="entry name" value="S-ACYL FATTY ACID SYNTHASE THIOESTERASE, MEDIUM CHAIN"/>
    <property type="match status" value="1"/>
</dbReference>
<organism evidence="3 4">
    <name type="scientific">Teredinibacter turnerae (strain ATCC 39867 / T7901)</name>
    <dbReference type="NCBI Taxonomy" id="377629"/>
    <lineage>
        <taxon>Bacteria</taxon>
        <taxon>Pseudomonadati</taxon>
        <taxon>Pseudomonadota</taxon>
        <taxon>Gammaproteobacteria</taxon>
        <taxon>Cellvibrionales</taxon>
        <taxon>Cellvibrionaceae</taxon>
        <taxon>Teredinibacter</taxon>
    </lineage>
</organism>
<dbReference type="STRING" id="377629.TERTU_2206"/>
<proteinExistence type="inferred from homology"/>
<comment type="similarity">
    <text evidence="1">Belongs to the thioesterase family.</text>
</comment>
<dbReference type="Pfam" id="PF00975">
    <property type="entry name" value="Thioesterase"/>
    <property type="match status" value="1"/>
</dbReference>
<evidence type="ECO:0000313" key="4">
    <source>
        <dbReference type="Proteomes" id="UP000009080"/>
    </source>
</evidence>
<dbReference type="Gene3D" id="3.40.50.1820">
    <property type="entry name" value="alpha/beta hydrolase"/>
    <property type="match status" value="1"/>
</dbReference>
<dbReference type="InterPro" id="IPR012223">
    <property type="entry name" value="TEII"/>
</dbReference>
<dbReference type="Proteomes" id="UP000009080">
    <property type="component" value="Chromosome"/>
</dbReference>
<dbReference type="eggNOG" id="COG3208">
    <property type="taxonomic scope" value="Bacteria"/>
</dbReference>
<evidence type="ECO:0000256" key="1">
    <source>
        <dbReference type="ARBA" id="ARBA00007169"/>
    </source>
</evidence>
<keyword evidence="4" id="KW-1185">Reference proteome</keyword>
<dbReference type="InterPro" id="IPR001031">
    <property type="entry name" value="Thioesterase"/>
</dbReference>
<protein>
    <submittedName>
        <fullName evidence="3">Thioesterase domain protein</fullName>
    </submittedName>
</protein>